<feature type="transmembrane region" description="Helical" evidence="5">
    <location>
        <begin position="24"/>
        <end position="48"/>
    </location>
</feature>
<keyword evidence="2 5" id="KW-0812">Transmembrane</keyword>
<gene>
    <name evidence="6" type="ORF">UN65_11665</name>
</gene>
<evidence type="ECO:0000313" key="7">
    <source>
        <dbReference type="Proteomes" id="UP000304840"/>
    </source>
</evidence>
<keyword evidence="3 5" id="KW-1133">Transmembrane helix</keyword>
<comment type="similarity">
    <text evidence="5">Belongs to the 4-toluene sulfonate uptake permease (TSUP) (TC 2.A.102) family.</text>
</comment>
<dbReference type="RefSeq" id="WP_107317598.1">
    <property type="nucleotide sequence ID" value="NZ_CP010992.1"/>
</dbReference>
<reference evidence="6 7" key="2">
    <citation type="submission" date="2019-05" db="EMBL/GenBank/DDBJ databases">
        <authorList>
            <person name="Ravantti J.J."/>
        </authorList>
    </citation>
    <scope>NUCLEOTIDE SEQUENCE [LARGE SCALE GENOMIC DNA]</scope>
    <source>
        <strain evidence="6 7">B185</strain>
    </source>
</reference>
<feature type="transmembrane region" description="Helical" evidence="5">
    <location>
        <begin position="54"/>
        <end position="76"/>
    </location>
</feature>
<dbReference type="EMBL" id="CP010992">
    <property type="protein sequence ID" value="AMO20900.1"/>
    <property type="molecule type" value="Genomic_DNA"/>
</dbReference>
<dbReference type="AlphaFoldDB" id="A0AAI8CHN1"/>
<protein>
    <recommendedName>
        <fullName evidence="5">Probable membrane transporter protein</fullName>
    </recommendedName>
</protein>
<evidence type="ECO:0000256" key="2">
    <source>
        <dbReference type="ARBA" id="ARBA00022692"/>
    </source>
</evidence>
<name>A0AAI8CHN1_9FLAO</name>
<evidence type="ECO:0000256" key="3">
    <source>
        <dbReference type="ARBA" id="ARBA00022989"/>
    </source>
</evidence>
<proteinExistence type="inferred from homology"/>
<reference evidence="7" key="1">
    <citation type="submission" date="2016-03" db="EMBL/GenBank/DDBJ databases">
        <title>Flavobacterium columnare strain B185, complete genome.</title>
        <authorList>
            <person name="Sundberg L.-R."/>
            <person name="Papponen P."/>
            <person name="Laanto E."/>
        </authorList>
    </citation>
    <scope>NUCLEOTIDE SEQUENCE [LARGE SCALE GENOMIC DNA]</scope>
    <source>
        <strain evidence="7">B185</strain>
    </source>
</reference>
<dbReference type="GO" id="GO:0005886">
    <property type="term" value="C:plasma membrane"/>
    <property type="evidence" value="ECO:0007669"/>
    <property type="project" value="UniProtKB-SubCell"/>
</dbReference>
<dbReference type="InterPro" id="IPR002781">
    <property type="entry name" value="TM_pro_TauE-like"/>
</dbReference>
<evidence type="ECO:0000313" key="6">
    <source>
        <dbReference type="EMBL" id="AMO20900.1"/>
    </source>
</evidence>
<dbReference type="Pfam" id="PF01925">
    <property type="entry name" value="TauE"/>
    <property type="match status" value="1"/>
</dbReference>
<keyword evidence="5" id="KW-1003">Cell membrane</keyword>
<evidence type="ECO:0000256" key="4">
    <source>
        <dbReference type="ARBA" id="ARBA00023136"/>
    </source>
</evidence>
<keyword evidence="4 5" id="KW-0472">Membrane</keyword>
<evidence type="ECO:0000256" key="5">
    <source>
        <dbReference type="RuleBase" id="RU363041"/>
    </source>
</evidence>
<accession>A0AAI8CHN1</accession>
<sequence>MPKITNYSSKFKIKIILLSKGRKASYVAGTVSLAEFFVTLAASVTFFASLGISHWYIILGLILGGSLAAPIGARFAGRLPQKAALLIVSFLVILFSIKMLLRMF</sequence>
<dbReference type="Proteomes" id="UP000304840">
    <property type="component" value="Chromosome"/>
</dbReference>
<feature type="transmembrane region" description="Helical" evidence="5">
    <location>
        <begin position="83"/>
        <end position="101"/>
    </location>
</feature>
<organism evidence="6 7">
    <name type="scientific">Flavobacterium columnare</name>
    <dbReference type="NCBI Taxonomy" id="996"/>
    <lineage>
        <taxon>Bacteria</taxon>
        <taxon>Pseudomonadati</taxon>
        <taxon>Bacteroidota</taxon>
        <taxon>Flavobacteriia</taxon>
        <taxon>Flavobacteriales</taxon>
        <taxon>Flavobacteriaceae</taxon>
        <taxon>Flavobacterium</taxon>
    </lineage>
</organism>
<comment type="subcellular location">
    <subcellularLocation>
        <location evidence="5">Cell membrane</location>
        <topology evidence="5">Multi-pass membrane protein</topology>
    </subcellularLocation>
    <subcellularLocation>
        <location evidence="1">Membrane</location>
        <topology evidence="1">Multi-pass membrane protein</topology>
    </subcellularLocation>
</comment>
<evidence type="ECO:0000256" key="1">
    <source>
        <dbReference type="ARBA" id="ARBA00004141"/>
    </source>
</evidence>